<dbReference type="AlphaFoldDB" id="A0A087TNG4"/>
<proteinExistence type="predicted"/>
<gene>
    <name evidence="1" type="ORF">X975_09320</name>
</gene>
<dbReference type="OrthoDB" id="6436981at2759"/>
<evidence type="ECO:0000313" key="1">
    <source>
        <dbReference type="EMBL" id="KFM66653.1"/>
    </source>
</evidence>
<accession>A0A087TNG4</accession>
<keyword evidence="2" id="KW-1185">Reference proteome</keyword>
<name>A0A087TNG4_STEMI</name>
<evidence type="ECO:0000313" key="2">
    <source>
        <dbReference type="Proteomes" id="UP000054359"/>
    </source>
</evidence>
<dbReference type="EMBL" id="KK116043">
    <property type="protein sequence ID" value="KFM66653.1"/>
    <property type="molecule type" value="Genomic_DNA"/>
</dbReference>
<reference evidence="1 2" key="1">
    <citation type="submission" date="2013-11" db="EMBL/GenBank/DDBJ databases">
        <title>Genome sequencing of Stegodyphus mimosarum.</title>
        <authorList>
            <person name="Bechsgaard J."/>
        </authorList>
    </citation>
    <scope>NUCLEOTIDE SEQUENCE [LARGE SCALE GENOMIC DNA]</scope>
</reference>
<protein>
    <submittedName>
        <fullName evidence="1">Uncharacterized protein</fullName>
    </submittedName>
</protein>
<sequence length="325" mass="36229">MSNLSINSNLSDELMHRTDIKNATKTILEDICNDFENMDVIAPKNKLLGFDKERTAENYPECNASKVIDVSFGREEQYLAGNTVLYNNTLPHQNDLRKKDIVDTNCIKSNGTVNALVPVKECMQQQNSALFNVDSLNSDNNMQLLNDCREPDKITLVSDSYANNKDLSSSLAELADAEIIQTGDNSVSIIITNPRLIKVMTQNSKNPEPSVATDAAKSIPNRNESITEVIVESPSVTHDVGSQEISILKPTDASLKEKVNVVQEPERLLCAASSKAKKKISHCLRKRTFATRKGKYRTFNKINKVESVRGNMKARRISAKLKAKW</sequence>
<organism evidence="1 2">
    <name type="scientific">Stegodyphus mimosarum</name>
    <name type="common">African social velvet spider</name>
    <dbReference type="NCBI Taxonomy" id="407821"/>
    <lineage>
        <taxon>Eukaryota</taxon>
        <taxon>Metazoa</taxon>
        <taxon>Ecdysozoa</taxon>
        <taxon>Arthropoda</taxon>
        <taxon>Chelicerata</taxon>
        <taxon>Arachnida</taxon>
        <taxon>Araneae</taxon>
        <taxon>Araneomorphae</taxon>
        <taxon>Entelegynae</taxon>
        <taxon>Eresoidea</taxon>
        <taxon>Eresidae</taxon>
        <taxon>Stegodyphus</taxon>
    </lineage>
</organism>
<dbReference type="OMA" id="CNLMENI"/>
<dbReference type="Proteomes" id="UP000054359">
    <property type="component" value="Unassembled WGS sequence"/>
</dbReference>
<feature type="non-terminal residue" evidence="1">
    <location>
        <position position="325"/>
    </location>
</feature>